<evidence type="ECO:0000313" key="8">
    <source>
        <dbReference type="Proteomes" id="UP000273643"/>
    </source>
</evidence>
<dbReference type="Pfam" id="PF00015">
    <property type="entry name" value="MCPsignal"/>
    <property type="match status" value="1"/>
</dbReference>
<dbReference type="InterPro" id="IPR004090">
    <property type="entry name" value="Chemotax_Me-accpt_rcpt"/>
</dbReference>
<feature type="transmembrane region" description="Helical" evidence="5">
    <location>
        <begin position="19"/>
        <end position="37"/>
    </location>
</feature>
<dbReference type="InterPro" id="IPR004089">
    <property type="entry name" value="MCPsignal_dom"/>
</dbReference>
<evidence type="ECO:0000256" key="4">
    <source>
        <dbReference type="PROSITE-ProRule" id="PRU00284"/>
    </source>
</evidence>
<sequence>MPITSDDLLHEHYQQADRIMFRLGAMLFVASLIIALWYDTWGAALVIGGSTLVATFLLVRLAAGQVVTRIALGASLMVYSALHIHQAHGMIEFHFGIFAFMAALLYYRDWIPIVAAALTIAVHHLGLFALQDRGATVWVLPDADGQWWVIWLHALYVVLEAAALIWLSLHARRDAAQGLELVRSIRRATQAGHIDLREATSGEGETLERYNGFIDTLRQLVEQSRTVSEQLYHHGQQLNESTMAISGELNQQREQINDVASATEELSQTAGALTASAENGLDTTAQVADDSAQALQASERNAQAFAALSDEIREAVTVINSLNDESRDIGRVLDVIQAVAEQTNLLALNAAIEAARAGEHGRGFAVVADEVRTLAKQTHDSTREIGQIIEQLQRRSEQAVTAIESSEEQLAQCLSNNSNVLAVIRRTEAATESLQTINRGIVTATQDQGRAAEQINRAIEEILSAAERSTQRSQDAANAGQSLELLSEQLRDLLTRFR</sequence>
<protein>
    <submittedName>
        <fullName evidence="7">Methyl-accepting chemotaxis protein</fullName>
    </submittedName>
</protein>
<dbReference type="GO" id="GO:0006935">
    <property type="term" value="P:chemotaxis"/>
    <property type="evidence" value="ECO:0007669"/>
    <property type="project" value="InterPro"/>
</dbReference>
<comment type="caution">
    <text evidence="7">The sequence shown here is derived from an EMBL/GenBank/DDBJ whole genome shotgun (WGS) entry which is preliminary data.</text>
</comment>
<dbReference type="GO" id="GO:0004888">
    <property type="term" value="F:transmembrane signaling receptor activity"/>
    <property type="evidence" value="ECO:0007669"/>
    <property type="project" value="InterPro"/>
</dbReference>
<name>A0A3N1NQK8_9GAMM</name>
<evidence type="ECO:0000313" key="7">
    <source>
        <dbReference type="EMBL" id="ROQ21122.1"/>
    </source>
</evidence>
<dbReference type="GO" id="GO:0007165">
    <property type="term" value="P:signal transduction"/>
    <property type="evidence" value="ECO:0007669"/>
    <property type="project" value="UniProtKB-KW"/>
</dbReference>
<dbReference type="EMBL" id="RJUK01000001">
    <property type="protein sequence ID" value="ROQ21122.1"/>
    <property type="molecule type" value="Genomic_DNA"/>
</dbReference>
<feature type="transmembrane region" description="Helical" evidence="5">
    <location>
        <begin position="43"/>
        <end position="59"/>
    </location>
</feature>
<evidence type="ECO:0000259" key="6">
    <source>
        <dbReference type="PROSITE" id="PS50111"/>
    </source>
</evidence>
<feature type="transmembrane region" description="Helical" evidence="5">
    <location>
        <begin position="150"/>
        <end position="169"/>
    </location>
</feature>
<organism evidence="7 8">
    <name type="scientific">Marinimicrobium koreense</name>
    <dbReference type="NCBI Taxonomy" id="306545"/>
    <lineage>
        <taxon>Bacteria</taxon>
        <taxon>Pseudomonadati</taxon>
        <taxon>Pseudomonadota</taxon>
        <taxon>Gammaproteobacteria</taxon>
        <taxon>Cellvibrionales</taxon>
        <taxon>Cellvibrionaceae</taxon>
        <taxon>Marinimicrobium</taxon>
    </lineage>
</organism>
<dbReference type="SUPFAM" id="SSF58104">
    <property type="entry name" value="Methyl-accepting chemotaxis protein (MCP) signaling domain"/>
    <property type="match status" value="1"/>
</dbReference>
<dbReference type="FunFam" id="1.10.287.950:FF:000001">
    <property type="entry name" value="Methyl-accepting chemotaxis sensory transducer"/>
    <property type="match status" value="1"/>
</dbReference>
<dbReference type="PROSITE" id="PS50111">
    <property type="entry name" value="CHEMOTAXIS_TRANSDUC_2"/>
    <property type="match status" value="1"/>
</dbReference>
<keyword evidence="2 4" id="KW-0807">Transducer</keyword>
<evidence type="ECO:0000256" key="5">
    <source>
        <dbReference type="SAM" id="Phobius"/>
    </source>
</evidence>
<evidence type="ECO:0000256" key="3">
    <source>
        <dbReference type="ARBA" id="ARBA00029447"/>
    </source>
</evidence>
<feature type="transmembrane region" description="Helical" evidence="5">
    <location>
        <begin position="90"/>
        <end position="106"/>
    </location>
</feature>
<accession>A0A3N1NQK8</accession>
<comment type="subcellular location">
    <subcellularLocation>
        <location evidence="1">Membrane</location>
    </subcellularLocation>
</comment>
<keyword evidence="5" id="KW-0812">Transmembrane</keyword>
<keyword evidence="5" id="KW-0472">Membrane</keyword>
<feature type="transmembrane region" description="Helical" evidence="5">
    <location>
        <begin position="113"/>
        <end position="130"/>
    </location>
</feature>
<dbReference type="Proteomes" id="UP000273643">
    <property type="component" value="Unassembled WGS sequence"/>
</dbReference>
<dbReference type="SMART" id="SM00283">
    <property type="entry name" value="MA"/>
    <property type="match status" value="1"/>
</dbReference>
<dbReference type="PANTHER" id="PTHR32089">
    <property type="entry name" value="METHYL-ACCEPTING CHEMOTAXIS PROTEIN MCPB"/>
    <property type="match status" value="1"/>
</dbReference>
<keyword evidence="5" id="KW-1133">Transmembrane helix</keyword>
<comment type="similarity">
    <text evidence="3">Belongs to the methyl-accepting chemotaxis (MCP) protein family.</text>
</comment>
<dbReference type="PANTHER" id="PTHR32089:SF120">
    <property type="entry name" value="METHYL-ACCEPTING CHEMOTAXIS PROTEIN TLPQ"/>
    <property type="match status" value="1"/>
</dbReference>
<proteinExistence type="inferred from homology"/>
<reference evidence="7 8" key="1">
    <citation type="submission" date="2018-11" db="EMBL/GenBank/DDBJ databases">
        <title>Genomic Encyclopedia of Type Strains, Phase IV (KMG-IV): sequencing the most valuable type-strain genomes for metagenomic binning, comparative biology and taxonomic classification.</title>
        <authorList>
            <person name="Goeker M."/>
        </authorList>
    </citation>
    <scope>NUCLEOTIDE SEQUENCE [LARGE SCALE GENOMIC DNA]</scope>
    <source>
        <strain evidence="7 8">DSM 16974</strain>
    </source>
</reference>
<evidence type="ECO:0000256" key="1">
    <source>
        <dbReference type="ARBA" id="ARBA00004370"/>
    </source>
</evidence>
<dbReference type="RefSeq" id="WP_123638162.1">
    <property type="nucleotide sequence ID" value="NZ_RJUK01000001.1"/>
</dbReference>
<evidence type="ECO:0000256" key="2">
    <source>
        <dbReference type="ARBA" id="ARBA00023224"/>
    </source>
</evidence>
<dbReference type="GO" id="GO:0016020">
    <property type="term" value="C:membrane"/>
    <property type="evidence" value="ECO:0007669"/>
    <property type="project" value="UniProtKB-SubCell"/>
</dbReference>
<keyword evidence="8" id="KW-1185">Reference proteome</keyword>
<dbReference type="AlphaFoldDB" id="A0A3N1NQK8"/>
<feature type="domain" description="Methyl-accepting transducer" evidence="6">
    <location>
        <begin position="227"/>
        <end position="463"/>
    </location>
</feature>
<dbReference type="CDD" id="cd11386">
    <property type="entry name" value="MCP_signal"/>
    <property type="match status" value="1"/>
</dbReference>
<dbReference type="PRINTS" id="PR00260">
    <property type="entry name" value="CHEMTRNSDUCR"/>
</dbReference>
<gene>
    <name evidence="7" type="ORF">EDC38_1744</name>
</gene>
<dbReference type="Gene3D" id="1.10.287.950">
    <property type="entry name" value="Methyl-accepting chemotaxis protein"/>
    <property type="match status" value="1"/>
</dbReference>